<protein>
    <submittedName>
        <fullName evidence="1">TonB-dependent receptor</fullName>
    </submittedName>
</protein>
<organism evidence="1 2">
    <name type="scientific">Amphibiibacter pelophylacis</name>
    <dbReference type="NCBI Taxonomy" id="1799477"/>
    <lineage>
        <taxon>Bacteria</taxon>
        <taxon>Pseudomonadati</taxon>
        <taxon>Pseudomonadota</taxon>
        <taxon>Betaproteobacteria</taxon>
        <taxon>Burkholderiales</taxon>
        <taxon>Sphaerotilaceae</taxon>
        <taxon>Amphibiibacter</taxon>
    </lineage>
</organism>
<evidence type="ECO:0000313" key="2">
    <source>
        <dbReference type="Proteomes" id="UP001364695"/>
    </source>
</evidence>
<name>A0ACC6NY77_9BURK</name>
<sequence>MFTRTALSASLLAAFATSTLAQSPAVAPLPEIKSLERVEVTGSRIKRIDTETSQPVFTLSREAIQAQGLSSLGDVLKNLPQAVSTMNSGVNFGGNGEARLSLRNLGDNRTLVLVNGRRWVGGTGLGGAVDLNTIPTAAVERIEVLKDGASVIYGSDAIGGVVNIILRKDLEGLELNTYAGAYQQGDGARKAFDLTWGASGERWRAMAGLGYVNESALGAGARSISSEPVAGTGTALGSPYTPGGTFAVCNGPWDRVNGWCDAGESRPDGRPGTFTYDAGQSGVNWRARTDADLYNYTPSQYLRTPQERTSLFGHLAFDLTPETQLQLQGTWNRRLSSQRFAAAPVILGTYGDKEAAWVTAISKDSLYNPFGLDISDIRRRITEAGPRDRRQDVTTVAVSAQLDGKVDWGGRPYGWNAGITLGRSRMVQNDTGEFSLPALNAALGPSMLDASGQPVCVATAGDIGSVIPGCVPMNLLGPGSVTPDMLRGTLLSTQARRGYSLAMAYGGLSGSLFDLPAGPVRFASGLEYRRESGFDRPDARVVAGQVSVGASTPTEGGFNVAEAFAELDVPLVKDLPAAKAVNLSLGGRYSHYSNFGSTTNAKAGLTWRVNDGLLLRGSWSQGFRAPSILELYLGRSDAYPRLADPCASNSDSQYASLSDAQKARCHAQGVPVGGYAQDGAQVLATLGGNPGLKPETSVSKTLGFVASPAAVRGLDFSVDWWSISLRNVIGALSAQETVDKCIKDGNDEACKAYTRATGGSLDSLYSGAANFASVDASGIDFGLNYRFPRSSYGQFALAWDSTLLRRYEWDRDGINRVGTYSTVDGNQWRLRSNAALRWSRGLWGAHWGLRYFSAQTEACTLPSSYKNLCSDPEGNKNVLGATVYHDVSAWWRTPWNGRITFGVNNLLGRNPPTAYSADANSFDAAYDIPGRFFYLRYSQRF</sequence>
<dbReference type="EMBL" id="JAWDIE010000001">
    <property type="protein sequence ID" value="MEJ7136916.1"/>
    <property type="molecule type" value="Genomic_DNA"/>
</dbReference>
<proteinExistence type="predicted"/>
<gene>
    <name evidence="1" type="ORF">RV045_00530</name>
</gene>
<keyword evidence="2" id="KW-1185">Reference proteome</keyword>
<comment type="caution">
    <text evidence="1">The sequence shown here is derived from an EMBL/GenBank/DDBJ whole genome shotgun (WGS) entry which is preliminary data.</text>
</comment>
<keyword evidence="1" id="KW-0675">Receptor</keyword>
<evidence type="ECO:0000313" key="1">
    <source>
        <dbReference type="EMBL" id="MEJ7136916.1"/>
    </source>
</evidence>
<accession>A0ACC6NY77</accession>
<dbReference type="Proteomes" id="UP001364695">
    <property type="component" value="Unassembled WGS sequence"/>
</dbReference>
<reference evidence="1" key="1">
    <citation type="submission" date="2023-10" db="EMBL/GenBank/DDBJ databases">
        <title>Amphibacter perezi, gen. nov., sp. nov. a novel taxa of the family Comamonadaceae, class Betaproteobacteria isolated from the skin microbiota of Pelophylax perezi from different populations.</title>
        <authorList>
            <person name="Costa S."/>
            <person name="Proenca D.N."/>
            <person name="Lopes I."/>
            <person name="Morais P.V."/>
        </authorList>
    </citation>
    <scope>NUCLEOTIDE SEQUENCE</scope>
    <source>
        <strain evidence="1">SL12-8</strain>
    </source>
</reference>